<organism evidence="1 2">
    <name type="scientific">Paenibacillus cookii</name>
    <dbReference type="NCBI Taxonomy" id="157839"/>
    <lineage>
        <taxon>Bacteria</taxon>
        <taxon>Bacillati</taxon>
        <taxon>Bacillota</taxon>
        <taxon>Bacilli</taxon>
        <taxon>Bacillales</taxon>
        <taxon>Paenibacillaceae</taxon>
        <taxon>Paenibacillus</taxon>
    </lineage>
</organism>
<comment type="caution">
    <text evidence="1">The sequence shown here is derived from an EMBL/GenBank/DDBJ whole genome shotgun (WGS) entry which is preliminary data.</text>
</comment>
<accession>A0ABQ4M4J4</accession>
<dbReference type="EMBL" id="BORW01000076">
    <property type="protein sequence ID" value="GIO70465.1"/>
    <property type="molecule type" value="Genomic_DNA"/>
</dbReference>
<evidence type="ECO:0000313" key="1">
    <source>
        <dbReference type="EMBL" id="GIO70465.1"/>
    </source>
</evidence>
<name>A0ABQ4M4J4_9BACL</name>
<gene>
    <name evidence="1" type="ORF">J21TS3_52860</name>
</gene>
<evidence type="ECO:0000313" key="2">
    <source>
        <dbReference type="Proteomes" id="UP000680638"/>
    </source>
</evidence>
<keyword evidence="2" id="KW-1185">Reference proteome</keyword>
<dbReference type="Proteomes" id="UP000680638">
    <property type="component" value="Unassembled WGS sequence"/>
</dbReference>
<proteinExistence type="predicted"/>
<reference evidence="1 2" key="1">
    <citation type="submission" date="2021-03" db="EMBL/GenBank/DDBJ databases">
        <title>Antimicrobial resistance genes in bacteria isolated from Japanese honey, and their potential for conferring macrolide and lincosamide resistance in the American foulbrood pathogen Paenibacillus larvae.</title>
        <authorList>
            <person name="Okamoto M."/>
            <person name="Kumagai M."/>
            <person name="Kanamori H."/>
            <person name="Takamatsu D."/>
        </authorList>
    </citation>
    <scope>NUCLEOTIDE SEQUENCE [LARGE SCALE GENOMIC DNA]</scope>
    <source>
        <strain evidence="1 2">J21TS3</strain>
    </source>
</reference>
<dbReference type="RefSeq" id="WP_212953278.1">
    <property type="nucleotide sequence ID" value="NZ_BORW01000076.1"/>
</dbReference>
<sequence length="308" mass="36523">MNNKDNLDNDLDFDVKLQEILASYYKEKQEYLEKYYPTDIPNDVCKHALIQGIKFENSFKPRVHDFEPIMRCDEEELFIWTHTKDKETALVSLVSSNVKSQDFWKNIGVVIQLAYSYSRDFEHTMDLEYRWFYYFNPKKSIQEQQIFNISDIDKYGLLNGTILKLTDLYDLSQLLELLLRDDRAFTAMSTFFASMKVHYCCLICELGRSPYKKHLSHEPEIWERANVIADYETAIVQACRCVEALIGKPPKRENKGRLLEHKQKWIDEFGINPDDKFSKDDCSFLDFYYKPEFRKCIRSMQDAKAMAT</sequence>
<protein>
    <submittedName>
        <fullName evidence="1">Uncharacterized protein</fullName>
    </submittedName>
</protein>